<dbReference type="EMBL" id="CP021417">
    <property type="protein sequence ID" value="ARU46626.1"/>
    <property type="molecule type" value="Genomic_DNA"/>
</dbReference>
<accession>A0A7Y4PA77</accession>
<dbReference type="AlphaFoldDB" id="A0A7Y4PA77"/>
<dbReference type="RefSeq" id="WP_087454420.1">
    <property type="nucleotide sequence ID" value="NZ_CP021417.2"/>
</dbReference>
<dbReference type="InterPro" id="IPR007423">
    <property type="entry name" value="Sel_put"/>
</dbReference>
<protein>
    <submittedName>
        <fullName evidence="1">YbdD/YjiX family protein</fullName>
    </submittedName>
</protein>
<reference evidence="1 2" key="3">
    <citation type="journal article" date="2020" name="Int. J. Syst. Evol. Microbiol.">
        <title>Corynebacterium silvaticum sp. nov., a unique group of NTTB corynebacteria in wild boar and roe deer.</title>
        <authorList>
            <person name="Dangel A."/>
            <person name="Berger A."/>
            <person name="Rau J."/>
            <person name="Eisenberg T."/>
            <person name="Kampfer P."/>
            <person name="Margos G."/>
            <person name="Contzen M."/>
            <person name="Busse H.J."/>
            <person name="Konrad R."/>
            <person name="Peters M."/>
            <person name="Sting R."/>
            <person name="Sing A."/>
        </authorList>
    </citation>
    <scope>NUCLEOTIDE SEQUENCE [LARGE SCALE GENOMIC DNA]</scope>
    <source>
        <strain evidence="1 2">PO100/5</strain>
    </source>
</reference>
<dbReference type="Proteomes" id="UP000195652">
    <property type="component" value="Chromosome"/>
</dbReference>
<name>A0A7Y4PA77_9CORY</name>
<reference evidence="1 2" key="4">
    <citation type="journal article" date="2020" name="PLoS ONE">
        <title>Taxonomic classification of strain PO100/5 shows a broader geographic distribution and genetic markers of the recently described Corynebacterium silvaticum.</title>
        <authorList>
            <person name="Viana M.V.C."/>
            <person name="Profeta R."/>
            <person name="da Silva A.L."/>
            <person name="Hurtado R."/>
            <person name="Cerqueira J.C."/>
            <person name="Ribeiro B.F.S."/>
            <person name="Almeida M.O."/>
            <person name="Morais-Rodrigues F."/>
            <person name="Soares S.C."/>
            <person name="Oliveira M."/>
            <person name="Tavares L."/>
            <person name="Figueiredo H."/>
            <person name="Wattam A.R."/>
            <person name="Barh D."/>
            <person name="Ghosh P."/>
            <person name="Silva A."/>
            <person name="Azevedo V."/>
        </authorList>
    </citation>
    <scope>NUCLEOTIDE SEQUENCE [LARGE SCALE GENOMIC DNA]</scope>
    <source>
        <strain evidence="1 2">PO100/5</strain>
    </source>
</reference>
<evidence type="ECO:0000313" key="1">
    <source>
        <dbReference type="EMBL" id="ARU46626.1"/>
    </source>
</evidence>
<organism evidence="1 2">
    <name type="scientific">Corynebacterium silvaticum</name>
    <dbReference type="NCBI Taxonomy" id="2320431"/>
    <lineage>
        <taxon>Bacteria</taxon>
        <taxon>Bacillati</taxon>
        <taxon>Actinomycetota</taxon>
        <taxon>Actinomycetes</taxon>
        <taxon>Mycobacteriales</taxon>
        <taxon>Corynebacteriaceae</taxon>
        <taxon>Corynebacterium</taxon>
    </lineage>
</organism>
<dbReference type="OrthoDB" id="3541280at2"/>
<dbReference type="GeneID" id="75008430"/>
<sequence>METLSTTLRWATAPLRYWGEVLGEKDYEKFVAHRRAHHPHESIPSEREYWRQRWADQDSNPGSRCC</sequence>
<gene>
    <name evidence="1" type="ORF">CBE74_09275</name>
</gene>
<reference evidence="1 2" key="2">
    <citation type="journal article" date="2020" name="Antonie Van Leeuwenhoek">
        <title>Phylogenomic characterisation of a novel corynebacterial species pathogenic to animals.</title>
        <authorList>
            <person name="Moller J."/>
            <person name="Musella L."/>
            <person name="Melnikov V."/>
            <person name="Geissdorfer W."/>
            <person name="Burkovski A."/>
            <person name="Sangal V."/>
        </authorList>
    </citation>
    <scope>NUCLEOTIDE SEQUENCE [LARGE SCALE GENOMIC DNA]</scope>
    <source>
        <strain evidence="1 2">PO100/5</strain>
    </source>
</reference>
<evidence type="ECO:0000313" key="2">
    <source>
        <dbReference type="Proteomes" id="UP000195652"/>
    </source>
</evidence>
<dbReference type="KEGG" id="csil:CBE74_09275"/>
<keyword evidence="2" id="KW-1185">Reference proteome</keyword>
<proteinExistence type="predicted"/>
<reference evidence="1 2" key="1">
    <citation type="journal article" date="2014" name="BMC Vet. Res.">
        <title>First report of Corynebacterium pseudotuberculosis from caseous lymphadenitis lesions in Black Alentejano pig (Sus scrofa domesticus).</title>
        <authorList>
            <person name="Oliveira M."/>
            <person name="Barroco C."/>
            <person name="Mottola C."/>
            <person name="Santos R."/>
            <person name="Lemsaddek A."/>
            <person name="Tavares L."/>
            <person name="Semedo-Lemsaddek T."/>
        </authorList>
    </citation>
    <scope>NUCLEOTIDE SEQUENCE [LARGE SCALE GENOMIC DNA]</scope>
    <source>
        <strain evidence="1 2">PO100/5</strain>
    </source>
</reference>
<dbReference type="Pfam" id="PF04328">
    <property type="entry name" value="Sel_put"/>
    <property type="match status" value="1"/>
</dbReference>